<sequence>MGGGRGRGLVLTTDAAAGEILLVCNPVAMVSKAETKIAEGPGATVLRTGCWTGSHEVLADQLVALLCAKAFRSCRIRKLLSTLCAGSAGGGQTDRLPLPVPSIDLMVEQSSDPSKRDDHGDGAAKQDDEGFKQEVPGMLMSLQEMERICRVVQCNAFGYTRVQRKSKKEMSRCWSCGIWMLPSFLNHSCTPNVASVIVGDAMMIVASRSLKSNEELTVSYFDIFRPLKERRCSMLKSWSFICCCKRCQVEGSLQESLNFLSQAYSFQETEAAHTLQVRHLGCPADDTWNVSSVVNLAVLPEILEKVLLRQPGLSRDESNWIRASFICGYLADGQRLMTDPDHLKEERYKKPVKRSYLEIALDAAETVSPGHPQTLQIAAVFQDRAIHMYGKNSLLVKQVSKRAMRICLRLFGKQTDEILKKLVIAATLDVLSSCVMFSNQQI</sequence>
<protein>
    <recommendedName>
        <fullName evidence="2">SET domain-containing protein</fullName>
    </recommendedName>
</protein>
<feature type="domain" description="SET" evidence="2">
    <location>
        <begin position="1"/>
        <end position="221"/>
    </location>
</feature>
<organism evidence="3 4">
    <name type="scientific">Sphagnum troendelagicum</name>
    <dbReference type="NCBI Taxonomy" id="128251"/>
    <lineage>
        <taxon>Eukaryota</taxon>
        <taxon>Viridiplantae</taxon>
        <taxon>Streptophyta</taxon>
        <taxon>Embryophyta</taxon>
        <taxon>Bryophyta</taxon>
        <taxon>Sphagnophytina</taxon>
        <taxon>Sphagnopsida</taxon>
        <taxon>Sphagnales</taxon>
        <taxon>Sphagnaceae</taxon>
        <taxon>Sphagnum</taxon>
    </lineage>
</organism>
<dbReference type="SUPFAM" id="SSF82199">
    <property type="entry name" value="SET domain"/>
    <property type="match status" value="1"/>
</dbReference>
<gene>
    <name evidence="3" type="ORF">CSSPTR1EN2_LOCUS5807</name>
</gene>
<evidence type="ECO:0000259" key="2">
    <source>
        <dbReference type="PROSITE" id="PS50280"/>
    </source>
</evidence>
<feature type="compositionally biased region" description="Basic and acidic residues" evidence="1">
    <location>
        <begin position="113"/>
        <end position="130"/>
    </location>
</feature>
<reference evidence="3" key="1">
    <citation type="submission" date="2024-02" db="EMBL/GenBank/DDBJ databases">
        <authorList>
            <consortium name="ELIXIR-Norway"/>
            <consortium name="Elixir Norway"/>
        </authorList>
    </citation>
    <scope>NUCLEOTIDE SEQUENCE</scope>
</reference>
<dbReference type="InterPro" id="IPR046341">
    <property type="entry name" value="SET_dom_sf"/>
</dbReference>
<name>A0ABP0TSD3_9BRYO</name>
<dbReference type="Proteomes" id="UP001497512">
    <property type="component" value="Chromosome 13"/>
</dbReference>
<evidence type="ECO:0000256" key="1">
    <source>
        <dbReference type="SAM" id="MobiDB-lite"/>
    </source>
</evidence>
<evidence type="ECO:0000313" key="4">
    <source>
        <dbReference type="Proteomes" id="UP001497512"/>
    </source>
</evidence>
<dbReference type="PANTHER" id="PTHR47643:SF2">
    <property type="entry name" value="TPR DOMAIN PROTEIN (AFU_ORTHOLOGUE AFUA_5G12710)"/>
    <property type="match status" value="1"/>
</dbReference>
<dbReference type="PROSITE" id="PS50280">
    <property type="entry name" value="SET"/>
    <property type="match status" value="1"/>
</dbReference>
<dbReference type="PANTHER" id="PTHR47643">
    <property type="entry name" value="TPR DOMAIN PROTEIN (AFU_ORTHOLOGUE AFUA_5G12710)"/>
    <property type="match status" value="1"/>
</dbReference>
<dbReference type="Gene3D" id="2.170.270.10">
    <property type="entry name" value="SET domain"/>
    <property type="match status" value="1"/>
</dbReference>
<accession>A0ABP0TSD3</accession>
<dbReference type="InterPro" id="IPR001214">
    <property type="entry name" value="SET_dom"/>
</dbReference>
<keyword evidence="4" id="KW-1185">Reference proteome</keyword>
<feature type="region of interest" description="Disordered" evidence="1">
    <location>
        <begin position="108"/>
        <end position="130"/>
    </location>
</feature>
<proteinExistence type="predicted"/>
<dbReference type="InterPro" id="IPR053209">
    <property type="entry name" value="Gramillin-biosynth_MTr"/>
</dbReference>
<dbReference type="EMBL" id="OZ019905">
    <property type="protein sequence ID" value="CAK9201238.1"/>
    <property type="molecule type" value="Genomic_DNA"/>
</dbReference>
<dbReference type="CDD" id="cd20071">
    <property type="entry name" value="SET_SMYD"/>
    <property type="match status" value="1"/>
</dbReference>
<dbReference type="Pfam" id="PF00856">
    <property type="entry name" value="SET"/>
    <property type="match status" value="1"/>
</dbReference>
<evidence type="ECO:0000313" key="3">
    <source>
        <dbReference type="EMBL" id="CAK9201238.1"/>
    </source>
</evidence>